<evidence type="ECO:0000256" key="6">
    <source>
        <dbReference type="ARBA" id="ARBA00023136"/>
    </source>
</evidence>
<dbReference type="EMBL" id="FQVI01000026">
    <property type="protein sequence ID" value="SHF41041.1"/>
    <property type="molecule type" value="Genomic_DNA"/>
</dbReference>
<keyword evidence="4 7" id="KW-0812">Transmembrane</keyword>
<dbReference type="AlphaFoldDB" id="A0A1M5BEW0"/>
<feature type="transmembrane region" description="Helical" evidence="7">
    <location>
        <begin position="140"/>
        <end position="163"/>
    </location>
</feature>
<feature type="transmembrane region" description="Helical" evidence="7">
    <location>
        <begin position="242"/>
        <end position="263"/>
    </location>
</feature>
<dbReference type="InterPro" id="IPR035906">
    <property type="entry name" value="MetI-like_sf"/>
</dbReference>
<sequence>MVGSYKKTTKVIVSILLILGGLFSAFPILWMVCSSLKSNSEIFSWPPKFFDKTANLSSYASVLTDSTKVRFFINSYIVAGCVVLLTLFVGILAAYAFSRFDFPGKGVFNSLIVSVQAIPPIVLLIPYMGLIVAMKLFNTYFALILTYLITTLPYCILMMTGYFNTLSRELDEAVMIDGGSRWKALWSVLVPISIPGMVSVGMYTFMQAWNEYLFALALTQTTDMRTVPIGINLLMGQHAYDWSQMMAMSVLGSIPVLILFIFFQKYFIAGMSSGGVKG</sequence>
<keyword evidence="3" id="KW-1003">Cell membrane</keyword>
<comment type="similarity">
    <text evidence="7">Belongs to the binding-protein-dependent transport system permease family.</text>
</comment>
<dbReference type="Proteomes" id="UP000184245">
    <property type="component" value="Unassembled WGS sequence"/>
</dbReference>
<feature type="transmembrane region" description="Helical" evidence="7">
    <location>
        <begin position="12"/>
        <end position="32"/>
    </location>
</feature>
<dbReference type="Gene3D" id="1.10.3720.10">
    <property type="entry name" value="MetI-like"/>
    <property type="match status" value="1"/>
</dbReference>
<evidence type="ECO:0000256" key="1">
    <source>
        <dbReference type="ARBA" id="ARBA00004651"/>
    </source>
</evidence>
<protein>
    <submittedName>
        <fullName evidence="9">Carbohydrate ABC transporter membrane protein 2, CUT1 family (TC 3.A.1.1.-)</fullName>
    </submittedName>
</protein>
<keyword evidence="5 7" id="KW-1133">Transmembrane helix</keyword>
<accession>A0A1M5BEW0</accession>
<feature type="domain" description="ABC transmembrane type-1" evidence="8">
    <location>
        <begin position="72"/>
        <end position="263"/>
    </location>
</feature>
<feature type="transmembrane region" description="Helical" evidence="7">
    <location>
        <begin position="107"/>
        <end position="128"/>
    </location>
</feature>
<dbReference type="GO" id="GO:0005886">
    <property type="term" value="C:plasma membrane"/>
    <property type="evidence" value="ECO:0007669"/>
    <property type="project" value="UniProtKB-SubCell"/>
</dbReference>
<dbReference type="PANTHER" id="PTHR32243:SF18">
    <property type="entry name" value="INNER MEMBRANE ABC TRANSPORTER PERMEASE PROTEIN YCJP"/>
    <property type="match status" value="1"/>
</dbReference>
<dbReference type="PANTHER" id="PTHR32243">
    <property type="entry name" value="MALTOSE TRANSPORT SYSTEM PERMEASE-RELATED"/>
    <property type="match status" value="1"/>
</dbReference>
<dbReference type="STRING" id="1122155.SAMN02745158_03635"/>
<dbReference type="InterPro" id="IPR050901">
    <property type="entry name" value="BP-dep_ABC_trans_perm"/>
</dbReference>
<keyword evidence="10" id="KW-1185">Reference proteome</keyword>
<dbReference type="OrthoDB" id="156617at2"/>
<comment type="subcellular location">
    <subcellularLocation>
        <location evidence="1 7">Cell membrane</location>
        <topology evidence="1 7">Multi-pass membrane protein</topology>
    </subcellularLocation>
</comment>
<gene>
    <name evidence="9" type="ORF">SAMN02745158_03635</name>
</gene>
<dbReference type="Pfam" id="PF00528">
    <property type="entry name" value="BPD_transp_1"/>
    <property type="match status" value="1"/>
</dbReference>
<reference evidence="9 10" key="1">
    <citation type="submission" date="2016-11" db="EMBL/GenBank/DDBJ databases">
        <authorList>
            <person name="Jaros S."/>
            <person name="Januszkiewicz K."/>
            <person name="Wedrychowicz H."/>
        </authorList>
    </citation>
    <scope>NUCLEOTIDE SEQUENCE [LARGE SCALE GENOMIC DNA]</scope>
    <source>
        <strain evidence="9 10">DSM 17459</strain>
    </source>
</reference>
<evidence type="ECO:0000256" key="4">
    <source>
        <dbReference type="ARBA" id="ARBA00022692"/>
    </source>
</evidence>
<feature type="transmembrane region" description="Helical" evidence="7">
    <location>
        <begin position="184"/>
        <end position="206"/>
    </location>
</feature>
<dbReference type="InterPro" id="IPR000515">
    <property type="entry name" value="MetI-like"/>
</dbReference>
<evidence type="ECO:0000256" key="7">
    <source>
        <dbReference type="RuleBase" id="RU363032"/>
    </source>
</evidence>
<evidence type="ECO:0000259" key="8">
    <source>
        <dbReference type="PROSITE" id="PS50928"/>
    </source>
</evidence>
<evidence type="ECO:0000256" key="3">
    <source>
        <dbReference type="ARBA" id="ARBA00022475"/>
    </source>
</evidence>
<name>A0A1M5BEW0_9CLOT</name>
<organism evidence="9 10">
    <name type="scientific">Lactonifactor longoviformis DSM 17459</name>
    <dbReference type="NCBI Taxonomy" id="1122155"/>
    <lineage>
        <taxon>Bacteria</taxon>
        <taxon>Bacillati</taxon>
        <taxon>Bacillota</taxon>
        <taxon>Clostridia</taxon>
        <taxon>Eubacteriales</taxon>
        <taxon>Clostridiaceae</taxon>
        <taxon>Lactonifactor</taxon>
    </lineage>
</organism>
<evidence type="ECO:0000313" key="10">
    <source>
        <dbReference type="Proteomes" id="UP000184245"/>
    </source>
</evidence>
<dbReference type="SUPFAM" id="SSF161098">
    <property type="entry name" value="MetI-like"/>
    <property type="match status" value="1"/>
</dbReference>
<evidence type="ECO:0000313" key="9">
    <source>
        <dbReference type="EMBL" id="SHF41041.1"/>
    </source>
</evidence>
<dbReference type="CDD" id="cd06261">
    <property type="entry name" value="TM_PBP2"/>
    <property type="match status" value="1"/>
</dbReference>
<evidence type="ECO:0000256" key="5">
    <source>
        <dbReference type="ARBA" id="ARBA00022989"/>
    </source>
</evidence>
<keyword evidence="6 7" id="KW-0472">Membrane</keyword>
<dbReference type="GO" id="GO:0055085">
    <property type="term" value="P:transmembrane transport"/>
    <property type="evidence" value="ECO:0007669"/>
    <property type="project" value="InterPro"/>
</dbReference>
<evidence type="ECO:0000256" key="2">
    <source>
        <dbReference type="ARBA" id="ARBA00022448"/>
    </source>
</evidence>
<dbReference type="PROSITE" id="PS50928">
    <property type="entry name" value="ABC_TM1"/>
    <property type="match status" value="1"/>
</dbReference>
<proteinExistence type="inferred from homology"/>
<feature type="transmembrane region" description="Helical" evidence="7">
    <location>
        <begin position="71"/>
        <end position="95"/>
    </location>
</feature>
<keyword evidence="2 7" id="KW-0813">Transport</keyword>